<evidence type="ECO:0000256" key="2">
    <source>
        <dbReference type="ARBA" id="ARBA00022679"/>
    </source>
</evidence>
<evidence type="ECO:0000313" key="4">
    <source>
        <dbReference type="EMBL" id="MDB8003461.1"/>
    </source>
</evidence>
<dbReference type="InterPro" id="IPR008278">
    <property type="entry name" value="4-PPantetheinyl_Trfase_dom"/>
</dbReference>
<dbReference type="InterPro" id="IPR037143">
    <property type="entry name" value="4-PPantetheinyl_Trfase_dom_sf"/>
</dbReference>
<dbReference type="Pfam" id="PF01648">
    <property type="entry name" value="ACPS"/>
    <property type="match status" value="1"/>
</dbReference>
<dbReference type="GO" id="GO:0000287">
    <property type="term" value="F:magnesium ion binding"/>
    <property type="evidence" value="ECO:0007669"/>
    <property type="project" value="InterPro"/>
</dbReference>
<name>A0AAW6CVQ3_9FIRM</name>
<comment type="caution">
    <text evidence="4">The sequence shown here is derived from an EMBL/GenBank/DDBJ whole genome shotgun (WGS) entry which is preliminary data.</text>
</comment>
<protein>
    <submittedName>
        <fullName evidence="4">4'-phosphopantetheinyl transferase superfamily protein</fullName>
    </submittedName>
</protein>
<evidence type="ECO:0000256" key="1">
    <source>
        <dbReference type="ARBA" id="ARBA00010990"/>
    </source>
</evidence>
<evidence type="ECO:0000259" key="3">
    <source>
        <dbReference type="Pfam" id="PF01648"/>
    </source>
</evidence>
<dbReference type="AlphaFoldDB" id="A0AAW6CVQ3"/>
<dbReference type="EMBL" id="JAQLXW010000005">
    <property type="protein sequence ID" value="MDB8003461.1"/>
    <property type="molecule type" value="Genomic_DNA"/>
</dbReference>
<keyword evidence="2 4" id="KW-0808">Transferase</keyword>
<organism evidence="4 5">
    <name type="scientific">[Eubacterium] siraeum</name>
    <dbReference type="NCBI Taxonomy" id="39492"/>
    <lineage>
        <taxon>Bacteria</taxon>
        <taxon>Bacillati</taxon>
        <taxon>Bacillota</taxon>
        <taxon>Clostridia</taxon>
        <taxon>Eubacteriales</taxon>
        <taxon>Oscillospiraceae</taxon>
        <taxon>Oscillospiraceae incertae sedis</taxon>
    </lineage>
</organism>
<sequence length="214" mass="23922">MNVEKPLIFVSPIKKKSVIKSGYHGYSHKCGILLLEKAFSHIGLDFSESDIVKAENGKPYIKDNPVYFSISHCDGLAVTVLSKAPVGVDCESVRRASGAVMKRCYGDSEANHILTSADSDKAFSRLWTLKESYAKMTGEGVGSDLKMKCFDEENGRTLFESGAVFYHYGTRFNNEDYYISVCVKTDDKKSVDIIKKVDFDIDNEHILLYNVSDN</sequence>
<dbReference type="PANTHER" id="PTHR12215:SF15">
    <property type="entry name" value="4'-PHOSPHOPANTETHEINYL TRANSFERASE SUPERFAMILY-RELATED"/>
    <property type="match status" value="1"/>
</dbReference>
<gene>
    <name evidence="4" type="ORF">PNE09_05165</name>
</gene>
<dbReference type="PANTHER" id="PTHR12215">
    <property type="entry name" value="PHOSPHOPANTETHEINE TRANSFERASE"/>
    <property type="match status" value="1"/>
</dbReference>
<proteinExistence type="inferred from homology"/>
<dbReference type="Proteomes" id="UP001210809">
    <property type="component" value="Unassembled WGS sequence"/>
</dbReference>
<feature type="domain" description="4'-phosphopantetheinyl transferase" evidence="3">
    <location>
        <begin position="85"/>
        <end position="181"/>
    </location>
</feature>
<comment type="similarity">
    <text evidence="1">Belongs to the P-Pant transferase superfamily. Gsp/Sfp/HetI/AcpT family.</text>
</comment>
<dbReference type="GO" id="GO:0019878">
    <property type="term" value="P:lysine biosynthetic process via aminoadipic acid"/>
    <property type="evidence" value="ECO:0007669"/>
    <property type="project" value="TreeGrafter"/>
</dbReference>
<dbReference type="GO" id="GO:0008897">
    <property type="term" value="F:holo-[acyl-carrier-protein] synthase activity"/>
    <property type="evidence" value="ECO:0007669"/>
    <property type="project" value="InterPro"/>
</dbReference>
<accession>A0AAW6CVQ3</accession>
<dbReference type="GO" id="GO:0005829">
    <property type="term" value="C:cytosol"/>
    <property type="evidence" value="ECO:0007669"/>
    <property type="project" value="TreeGrafter"/>
</dbReference>
<reference evidence="4" key="1">
    <citation type="submission" date="2023-01" db="EMBL/GenBank/DDBJ databases">
        <title>Human gut microbiome strain richness.</title>
        <authorList>
            <person name="Chen-Liaw A."/>
        </authorList>
    </citation>
    <scope>NUCLEOTIDE SEQUENCE</scope>
    <source>
        <strain evidence="4">1001283st1_G1_1001283B150217_161031</strain>
    </source>
</reference>
<evidence type="ECO:0000313" key="5">
    <source>
        <dbReference type="Proteomes" id="UP001210809"/>
    </source>
</evidence>
<dbReference type="Gene3D" id="3.90.470.20">
    <property type="entry name" value="4'-phosphopantetheinyl transferase domain"/>
    <property type="match status" value="2"/>
</dbReference>
<dbReference type="SUPFAM" id="SSF56214">
    <property type="entry name" value="4'-phosphopantetheinyl transferase"/>
    <property type="match status" value="2"/>
</dbReference>
<dbReference type="InterPro" id="IPR050559">
    <property type="entry name" value="P-Pant_transferase_sf"/>
</dbReference>